<organism evidence="1 2">
    <name type="scientific">Caenorhabditis briggsae</name>
    <dbReference type="NCBI Taxonomy" id="6238"/>
    <lineage>
        <taxon>Eukaryota</taxon>
        <taxon>Metazoa</taxon>
        <taxon>Ecdysozoa</taxon>
        <taxon>Nematoda</taxon>
        <taxon>Chromadorea</taxon>
        <taxon>Rhabditida</taxon>
        <taxon>Rhabditina</taxon>
        <taxon>Rhabditomorpha</taxon>
        <taxon>Rhabditoidea</taxon>
        <taxon>Rhabditidae</taxon>
        <taxon>Peloderinae</taxon>
        <taxon>Caenorhabditis</taxon>
    </lineage>
</organism>
<dbReference type="Proteomes" id="UP000008549">
    <property type="component" value="Unassembled WGS sequence"/>
</dbReference>
<dbReference type="GeneID" id="8588181"/>
<evidence type="ECO:0000313" key="2">
    <source>
        <dbReference type="Proteomes" id="UP000008549"/>
    </source>
</evidence>
<protein>
    <submittedName>
        <fullName evidence="1">Protein CBG07996</fullName>
    </submittedName>
</protein>
<dbReference type="AlphaFoldDB" id="A8X5J3"/>
<reference evidence="1 2" key="2">
    <citation type="journal article" date="2011" name="PLoS Genet.">
        <title>Caenorhabditis briggsae recombinant inbred line genotypes reveal inter-strain incompatibility and the evolution of recombination.</title>
        <authorList>
            <person name="Ross J.A."/>
            <person name="Koboldt D.C."/>
            <person name="Staisch J.E."/>
            <person name="Chamberlin H.M."/>
            <person name="Gupta B.P."/>
            <person name="Miller R.D."/>
            <person name="Baird S.E."/>
            <person name="Haag E.S."/>
        </authorList>
    </citation>
    <scope>NUCLEOTIDE SEQUENCE [LARGE SCALE GENOMIC DNA]</scope>
    <source>
        <strain evidence="1 2">AF16</strain>
    </source>
</reference>
<dbReference type="RefSeq" id="XP_045093628.1">
    <property type="nucleotide sequence ID" value="XM_045241526.1"/>
</dbReference>
<evidence type="ECO:0000313" key="3">
    <source>
        <dbReference type="WormBase" id="CBG07996"/>
    </source>
</evidence>
<reference evidence="1 2" key="1">
    <citation type="journal article" date="2003" name="PLoS Biol.">
        <title>The genome sequence of Caenorhabditis briggsae: a platform for comparative genomics.</title>
        <authorList>
            <person name="Stein L.D."/>
            <person name="Bao Z."/>
            <person name="Blasiar D."/>
            <person name="Blumenthal T."/>
            <person name="Brent M.R."/>
            <person name="Chen N."/>
            <person name="Chinwalla A."/>
            <person name="Clarke L."/>
            <person name="Clee C."/>
            <person name="Coghlan A."/>
            <person name="Coulson A."/>
            <person name="D'Eustachio P."/>
            <person name="Fitch D.H."/>
            <person name="Fulton L.A."/>
            <person name="Fulton R.E."/>
            <person name="Griffiths-Jones S."/>
            <person name="Harris T.W."/>
            <person name="Hillier L.W."/>
            <person name="Kamath R."/>
            <person name="Kuwabara P.E."/>
            <person name="Mardis E.R."/>
            <person name="Marra M.A."/>
            <person name="Miner T.L."/>
            <person name="Minx P."/>
            <person name="Mullikin J.C."/>
            <person name="Plumb R.W."/>
            <person name="Rogers J."/>
            <person name="Schein J.E."/>
            <person name="Sohrmann M."/>
            <person name="Spieth J."/>
            <person name="Stajich J.E."/>
            <person name="Wei C."/>
            <person name="Willey D."/>
            <person name="Wilson R.K."/>
            <person name="Durbin R."/>
            <person name="Waterston R.H."/>
        </authorList>
    </citation>
    <scope>NUCLEOTIDE SEQUENCE [LARGE SCALE GENOMIC DNA]</scope>
    <source>
        <strain evidence="1 2">AF16</strain>
    </source>
</reference>
<dbReference type="CTD" id="8588181"/>
<evidence type="ECO:0000313" key="1">
    <source>
        <dbReference type="EMBL" id="CAP27904.2"/>
    </source>
</evidence>
<dbReference type="InParanoid" id="A8X5J3"/>
<sequence length="43" mass="5208">MPIALLKFPIDLLRDIFKLCDPFEFANPADTVVHHYYIRVRRY</sequence>
<dbReference type="WormBase" id="CBG07996">
    <property type="protein sequence ID" value="CBP48035"/>
    <property type="gene ID" value="WBGene00029871"/>
</dbReference>
<proteinExistence type="predicted"/>
<name>A8X5J3_CAEBR</name>
<keyword evidence="2" id="KW-1185">Reference proteome</keyword>
<dbReference type="HOGENOM" id="CLU_3242644_0_0_1"/>
<gene>
    <name evidence="1 3" type="ORF">CBG07996</name>
    <name evidence="1" type="ORF">CBG_07996</name>
</gene>
<accession>A8X5J3</accession>
<dbReference type="EMBL" id="HE600996">
    <property type="protein sequence ID" value="CAP27904.2"/>
    <property type="molecule type" value="Genomic_DNA"/>
</dbReference>
<dbReference type="KEGG" id="cbr:CBG_07996"/>